<feature type="compositionally biased region" description="Basic and acidic residues" evidence="1">
    <location>
        <begin position="66"/>
        <end position="86"/>
    </location>
</feature>
<feature type="region of interest" description="Disordered" evidence="1">
    <location>
        <begin position="1"/>
        <end position="94"/>
    </location>
</feature>
<keyword evidence="3" id="KW-1185">Reference proteome</keyword>
<dbReference type="Pfam" id="PF25951">
    <property type="entry name" value="DUF7989"/>
    <property type="match status" value="1"/>
</dbReference>
<sequence>MARRDDTGTEHRNRPRPTLGDVNHTNPYTDEAFGDSVVYERGPAVAADGGRDPTRERSGDRQTLGDVDHEPPHGEGANRVHERGEENEPEDEEQ</sequence>
<protein>
    <submittedName>
        <fullName evidence="2">Uncharacterized protein</fullName>
    </submittedName>
</protein>
<proteinExistence type="predicted"/>
<feature type="compositionally biased region" description="Basic and acidic residues" evidence="1">
    <location>
        <begin position="1"/>
        <end position="12"/>
    </location>
</feature>
<name>A0ABD5UAL0_9EURY</name>
<gene>
    <name evidence="2" type="ORF">ACFQHK_04645</name>
</gene>
<dbReference type="RefSeq" id="WP_304447490.1">
    <property type="nucleotide sequence ID" value="NZ_JARRAH010000001.1"/>
</dbReference>
<dbReference type="AlphaFoldDB" id="A0ABD5UAL0"/>
<evidence type="ECO:0000313" key="3">
    <source>
        <dbReference type="Proteomes" id="UP001596406"/>
    </source>
</evidence>
<reference evidence="2 3" key="1">
    <citation type="journal article" date="2019" name="Int. J. Syst. Evol. Microbiol.">
        <title>The Global Catalogue of Microorganisms (GCM) 10K type strain sequencing project: providing services to taxonomists for standard genome sequencing and annotation.</title>
        <authorList>
            <consortium name="The Broad Institute Genomics Platform"/>
            <consortium name="The Broad Institute Genome Sequencing Center for Infectious Disease"/>
            <person name="Wu L."/>
            <person name="Ma J."/>
        </authorList>
    </citation>
    <scope>NUCLEOTIDE SEQUENCE [LARGE SCALE GENOMIC DNA]</scope>
    <source>
        <strain evidence="2 3">PSRA2</strain>
    </source>
</reference>
<evidence type="ECO:0000256" key="1">
    <source>
        <dbReference type="SAM" id="MobiDB-lite"/>
    </source>
</evidence>
<feature type="compositionally biased region" description="Basic and acidic residues" evidence="1">
    <location>
        <begin position="49"/>
        <end position="60"/>
    </location>
</feature>
<organism evidence="2 3">
    <name type="scientific">Halomarina ordinaria</name>
    <dbReference type="NCBI Taxonomy" id="3033939"/>
    <lineage>
        <taxon>Archaea</taxon>
        <taxon>Methanobacteriati</taxon>
        <taxon>Methanobacteriota</taxon>
        <taxon>Stenosarchaea group</taxon>
        <taxon>Halobacteria</taxon>
        <taxon>Halobacteriales</taxon>
        <taxon>Natronomonadaceae</taxon>
        <taxon>Halomarina</taxon>
    </lineage>
</organism>
<evidence type="ECO:0000313" key="2">
    <source>
        <dbReference type="EMBL" id="MFC6835794.1"/>
    </source>
</evidence>
<dbReference type="InterPro" id="IPR058742">
    <property type="entry name" value="DUF7989"/>
</dbReference>
<comment type="caution">
    <text evidence="2">The sequence shown here is derived from an EMBL/GenBank/DDBJ whole genome shotgun (WGS) entry which is preliminary data.</text>
</comment>
<dbReference type="EMBL" id="JBHSXM010000001">
    <property type="protein sequence ID" value="MFC6835794.1"/>
    <property type="molecule type" value="Genomic_DNA"/>
</dbReference>
<accession>A0ABD5UAL0</accession>
<dbReference type="Proteomes" id="UP001596406">
    <property type="component" value="Unassembled WGS sequence"/>
</dbReference>